<dbReference type="EMBL" id="CAJZBQ010000018">
    <property type="protein sequence ID" value="CAG9317512.1"/>
    <property type="molecule type" value="Genomic_DNA"/>
</dbReference>
<organism evidence="1 2">
    <name type="scientific">Blepharisma stoltei</name>
    <dbReference type="NCBI Taxonomy" id="1481888"/>
    <lineage>
        <taxon>Eukaryota</taxon>
        <taxon>Sar</taxon>
        <taxon>Alveolata</taxon>
        <taxon>Ciliophora</taxon>
        <taxon>Postciliodesmatophora</taxon>
        <taxon>Heterotrichea</taxon>
        <taxon>Heterotrichida</taxon>
        <taxon>Blepharismidae</taxon>
        <taxon>Blepharisma</taxon>
    </lineage>
</organism>
<name>A0AAU9IRR6_9CILI</name>
<gene>
    <name evidence="1" type="ORF">BSTOLATCC_MIC18758</name>
</gene>
<sequence length="78" mass="8557">MPLILCKGKLTLVSLFDVKSGKPIAMFSTEMTLMSLEFSIFGQHIFLVETIKGVGTSSYFQSSVFKASEAAFHFSAIN</sequence>
<evidence type="ECO:0000313" key="2">
    <source>
        <dbReference type="Proteomes" id="UP001162131"/>
    </source>
</evidence>
<dbReference type="AlphaFoldDB" id="A0AAU9IRR6"/>
<keyword evidence="2" id="KW-1185">Reference proteome</keyword>
<evidence type="ECO:0000313" key="1">
    <source>
        <dbReference type="EMBL" id="CAG9317512.1"/>
    </source>
</evidence>
<dbReference type="Proteomes" id="UP001162131">
    <property type="component" value="Unassembled WGS sequence"/>
</dbReference>
<proteinExistence type="predicted"/>
<reference evidence="1" key="1">
    <citation type="submission" date="2021-09" db="EMBL/GenBank/DDBJ databases">
        <authorList>
            <consortium name="AG Swart"/>
            <person name="Singh M."/>
            <person name="Singh A."/>
            <person name="Seah K."/>
            <person name="Emmerich C."/>
        </authorList>
    </citation>
    <scope>NUCLEOTIDE SEQUENCE</scope>
    <source>
        <strain evidence="1">ATCC30299</strain>
    </source>
</reference>
<accession>A0AAU9IRR6</accession>
<comment type="caution">
    <text evidence="1">The sequence shown here is derived from an EMBL/GenBank/DDBJ whole genome shotgun (WGS) entry which is preliminary data.</text>
</comment>
<protein>
    <submittedName>
        <fullName evidence="1">Uncharacterized protein</fullName>
    </submittedName>
</protein>